<name>A0A859FFR4_9BACI</name>
<dbReference type="Gene3D" id="1.10.4030.10">
    <property type="entry name" value="Porin chaperone SurA, peptide-binding domain"/>
    <property type="match status" value="1"/>
</dbReference>
<accession>A0A859FFR4</accession>
<dbReference type="PANTHER" id="PTHR47245:SF2">
    <property type="entry name" value="PEPTIDYL-PROLYL CIS-TRANS ISOMERASE HP_0175-RELATED"/>
    <property type="match status" value="1"/>
</dbReference>
<feature type="region of interest" description="Disordered" evidence="2">
    <location>
        <begin position="24"/>
        <end position="80"/>
    </location>
</feature>
<keyword evidence="3" id="KW-0732">Signal</keyword>
<dbReference type="PROSITE" id="PS51257">
    <property type="entry name" value="PROKAR_LIPOPROTEIN"/>
    <property type="match status" value="1"/>
</dbReference>
<keyword evidence="1" id="KW-0175">Coiled coil</keyword>
<evidence type="ECO:0000256" key="2">
    <source>
        <dbReference type="SAM" id="MobiDB-lite"/>
    </source>
</evidence>
<feature type="chain" id="PRO_5032786858" evidence="3">
    <location>
        <begin position="22"/>
        <end position="271"/>
    </location>
</feature>
<feature type="coiled-coil region" evidence="1">
    <location>
        <begin position="147"/>
        <end position="186"/>
    </location>
</feature>
<dbReference type="InterPro" id="IPR027304">
    <property type="entry name" value="Trigger_fact/SurA_dom_sf"/>
</dbReference>
<evidence type="ECO:0000313" key="5">
    <source>
        <dbReference type="Proteomes" id="UP000318138"/>
    </source>
</evidence>
<feature type="signal peptide" evidence="3">
    <location>
        <begin position="1"/>
        <end position="21"/>
    </location>
</feature>
<dbReference type="Pfam" id="PF13624">
    <property type="entry name" value="SurA_N_3"/>
    <property type="match status" value="1"/>
</dbReference>
<proteinExistence type="predicted"/>
<dbReference type="PANTHER" id="PTHR47245">
    <property type="entry name" value="PEPTIDYLPROLYL ISOMERASE"/>
    <property type="match status" value="1"/>
</dbReference>
<dbReference type="InterPro" id="IPR050245">
    <property type="entry name" value="PrsA_foldase"/>
</dbReference>
<sequence length="271" mass="30202">MKRFSKKAILTTTLSAGLLLAACSTDNDGGNDQVNNTNNAATNTEENVTEVEGNEGNANTDGENNLDGEAQPEDVPNVMDQDPDEPVAIVNGEEIPYSELQAQVGPMQGMMGGEGEEDAEQDAEMQAMMAQMSQQILDQLVVTRLLVQEAEAQGIEADDEMVNQELEELKASFETEEAFQEALEQQQYTEEQIEEEIRDITRVEELLTLAHLEEGAYEVTEEEVQAFYEQMAAQNPEMEEFDTIQPELEEQLEQQAYLEDLRANAEIEILL</sequence>
<evidence type="ECO:0000256" key="3">
    <source>
        <dbReference type="SAM" id="SignalP"/>
    </source>
</evidence>
<feature type="compositionally biased region" description="Low complexity" evidence="2">
    <location>
        <begin position="24"/>
        <end position="46"/>
    </location>
</feature>
<dbReference type="KEGG" id="psua:FLK61_30535"/>
<organism evidence="4 5">
    <name type="scientific">Paenalkalicoccus suaedae</name>
    <dbReference type="NCBI Taxonomy" id="2592382"/>
    <lineage>
        <taxon>Bacteria</taxon>
        <taxon>Bacillati</taxon>
        <taxon>Bacillota</taxon>
        <taxon>Bacilli</taxon>
        <taxon>Bacillales</taxon>
        <taxon>Bacillaceae</taxon>
        <taxon>Paenalkalicoccus</taxon>
    </lineage>
</organism>
<reference evidence="5" key="1">
    <citation type="submission" date="2019-07" db="EMBL/GenBank/DDBJ databases">
        <title>Bacillus alkalisoli sp. nov. isolated from saline soil.</title>
        <authorList>
            <person name="Sun J.-Q."/>
            <person name="Xu L."/>
        </authorList>
    </citation>
    <scope>NUCLEOTIDE SEQUENCE [LARGE SCALE GENOMIC DNA]</scope>
    <source>
        <strain evidence="5">M4U3P1</strain>
    </source>
</reference>
<dbReference type="EMBL" id="CP041372">
    <property type="protein sequence ID" value="QKS71055.1"/>
    <property type="molecule type" value="Genomic_DNA"/>
</dbReference>
<protein>
    <submittedName>
        <fullName evidence="4">SurA N-terminal domain-containing protein</fullName>
    </submittedName>
</protein>
<dbReference type="SUPFAM" id="SSF109998">
    <property type="entry name" value="Triger factor/SurA peptide-binding domain-like"/>
    <property type="match status" value="1"/>
</dbReference>
<keyword evidence="5" id="KW-1185">Reference proteome</keyword>
<dbReference type="AlphaFoldDB" id="A0A859FFR4"/>
<evidence type="ECO:0000313" key="4">
    <source>
        <dbReference type="EMBL" id="QKS71055.1"/>
    </source>
</evidence>
<gene>
    <name evidence="4" type="ORF">FLK61_30535</name>
</gene>
<evidence type="ECO:0000256" key="1">
    <source>
        <dbReference type="SAM" id="Coils"/>
    </source>
</evidence>
<dbReference type="RefSeq" id="WP_176009091.1">
    <property type="nucleotide sequence ID" value="NZ_CP041372.2"/>
</dbReference>
<dbReference type="Proteomes" id="UP000318138">
    <property type="component" value="Chromosome"/>
</dbReference>